<keyword evidence="1" id="KW-0472">Membrane</keyword>
<dbReference type="InterPro" id="IPR032479">
    <property type="entry name" value="DUF5058"/>
</dbReference>
<evidence type="ECO:0000313" key="2">
    <source>
        <dbReference type="EMBL" id="MBU5436528.1"/>
    </source>
</evidence>
<evidence type="ECO:0000256" key="1">
    <source>
        <dbReference type="SAM" id="Phobius"/>
    </source>
</evidence>
<dbReference type="Proteomes" id="UP000749471">
    <property type="component" value="Unassembled WGS sequence"/>
</dbReference>
<dbReference type="Pfam" id="PF16481">
    <property type="entry name" value="DUF5058"/>
    <property type="match status" value="1"/>
</dbReference>
<evidence type="ECO:0000313" key="3">
    <source>
        <dbReference type="Proteomes" id="UP000749471"/>
    </source>
</evidence>
<protein>
    <submittedName>
        <fullName evidence="2">DUF5058 family protein</fullName>
    </submittedName>
</protein>
<feature type="transmembrane region" description="Helical" evidence="1">
    <location>
        <begin position="188"/>
        <end position="205"/>
    </location>
</feature>
<feature type="transmembrane region" description="Helical" evidence="1">
    <location>
        <begin position="125"/>
        <end position="143"/>
    </location>
</feature>
<feature type="transmembrane region" description="Helical" evidence="1">
    <location>
        <begin position="52"/>
        <end position="78"/>
    </location>
</feature>
<comment type="caution">
    <text evidence="2">The sequence shown here is derived from an EMBL/GenBank/DDBJ whole genome shotgun (WGS) entry which is preliminary data.</text>
</comment>
<keyword evidence="1" id="KW-1133">Transmembrane helix</keyword>
<dbReference type="RefSeq" id="WP_216515811.1">
    <property type="nucleotide sequence ID" value="NZ_JAHLPM010000001.1"/>
</dbReference>
<proteinExistence type="predicted"/>
<feature type="transmembrane region" description="Helical" evidence="1">
    <location>
        <begin position="212"/>
        <end position="231"/>
    </location>
</feature>
<organism evidence="2 3">
    <name type="scientific">Tissierella simiarum</name>
    <dbReference type="NCBI Taxonomy" id="2841534"/>
    <lineage>
        <taxon>Bacteria</taxon>
        <taxon>Bacillati</taxon>
        <taxon>Bacillota</taxon>
        <taxon>Tissierellia</taxon>
        <taxon>Tissierellales</taxon>
        <taxon>Tissierellaceae</taxon>
        <taxon>Tissierella</taxon>
    </lineage>
</organism>
<feature type="transmembrane region" description="Helical" evidence="1">
    <location>
        <begin position="12"/>
        <end position="31"/>
    </location>
</feature>
<keyword evidence="1" id="KW-0812">Transmembrane</keyword>
<sequence length="232" mass="23994">MKEYLKVANDPMLWLMCLPVVAVVGIQAIIFSKKAFASANSVQLTKKEAKDAFRIGAISAIGPAVAVFVVMLGMMAVIGAPMTWLRLSIIGSAPAELAASTMGAKAMGVEFGGEGYGVIEYANSVWAMTLNGIGWLLFCGLFTHKLDGLRNKISKGDSKLTGEIGGAAMLGAMAYLVGGHLIAGSGNLVAALVAGIAMILLGKLAEKLPKLAEYNLGIAMVIGMVAAVLYVG</sequence>
<reference evidence="2 3" key="1">
    <citation type="submission" date="2021-06" db="EMBL/GenBank/DDBJ databases">
        <authorList>
            <person name="Sun Q."/>
            <person name="Li D."/>
        </authorList>
    </citation>
    <scope>NUCLEOTIDE SEQUENCE [LARGE SCALE GENOMIC DNA]</scope>
    <source>
        <strain evidence="2 3">MSJ-40</strain>
    </source>
</reference>
<name>A0ABS6E0V9_9FIRM</name>
<accession>A0ABS6E0V9</accession>
<dbReference type="EMBL" id="JAHLPM010000001">
    <property type="protein sequence ID" value="MBU5436528.1"/>
    <property type="molecule type" value="Genomic_DNA"/>
</dbReference>
<gene>
    <name evidence="2" type="ORF">KQI42_00830</name>
</gene>
<keyword evidence="3" id="KW-1185">Reference proteome</keyword>